<evidence type="ECO:0000313" key="3">
    <source>
        <dbReference type="EMBL" id="CAE6522084.1"/>
    </source>
</evidence>
<dbReference type="InterPro" id="IPR035992">
    <property type="entry name" value="Ricin_B-like_lectins"/>
</dbReference>
<feature type="domain" description="Ricin B lectin" evidence="2">
    <location>
        <begin position="9"/>
        <end position="77"/>
    </location>
</feature>
<dbReference type="SUPFAM" id="SSF50370">
    <property type="entry name" value="Ricin B-like lectins"/>
    <property type="match status" value="2"/>
</dbReference>
<dbReference type="Gene3D" id="2.80.10.50">
    <property type="match status" value="2"/>
</dbReference>
<feature type="compositionally biased region" description="Basic and acidic residues" evidence="1">
    <location>
        <begin position="121"/>
        <end position="135"/>
    </location>
</feature>
<feature type="domain" description="Ricin B lectin" evidence="2">
    <location>
        <begin position="160"/>
        <end position="224"/>
    </location>
</feature>
<gene>
    <name evidence="3" type="ORF">RDB_LOCUS157529</name>
</gene>
<name>A0A8H3DDU5_9AGAM</name>
<protein>
    <recommendedName>
        <fullName evidence="2">Ricin B lectin domain-containing protein</fullName>
    </recommendedName>
</protein>
<feature type="compositionally biased region" description="Gly residues" evidence="1">
    <location>
        <begin position="137"/>
        <end position="147"/>
    </location>
</feature>
<reference evidence="3" key="1">
    <citation type="submission" date="2021-01" db="EMBL/GenBank/DDBJ databases">
        <authorList>
            <person name="Kaushik A."/>
        </authorList>
    </citation>
    <scope>NUCLEOTIDE SEQUENCE</scope>
    <source>
        <strain evidence="3">AG4-RS23</strain>
    </source>
</reference>
<evidence type="ECO:0000259" key="2">
    <source>
        <dbReference type="Pfam" id="PF14200"/>
    </source>
</evidence>
<dbReference type="AlphaFoldDB" id="A0A8H3DDU5"/>
<accession>A0A8H3DDU5</accession>
<comment type="caution">
    <text evidence="3">The sequence shown here is derived from an EMBL/GenBank/DDBJ whole genome shotgun (WGS) entry which is preliminary data.</text>
</comment>
<dbReference type="PROSITE" id="PS50231">
    <property type="entry name" value="RICIN_B_LECTIN"/>
    <property type="match status" value="1"/>
</dbReference>
<dbReference type="InterPro" id="IPR000772">
    <property type="entry name" value="Ricin_B_lectin"/>
</dbReference>
<sequence>MTAATFSQTEIYRVKNADTGTFLTMTHSGAKPSVTCTAAAAGDKKAQWRLVAAPNGNHTLKNEDTGLEVQLSASGTALTGAPSGFPWLVQVVGKEYILHSGRASIVGSLDKATNVVHVEADQSQKRQRWIIEKDSSSGGGGGGGDDGNSGTKPPPPAGGHVKPGRYRIRNVQSGTVVDLEKCIPGDNVRIFGYESNGGTNQKWDVAPGTTTPYLTLLCVETKKYAHHSTPKDGESLTSTSQAQEYVIIPADKGCYIGPVQKPGYVWSLQGGSSANETPILLSMNHGLDHQKWVFETTT</sequence>
<evidence type="ECO:0000313" key="4">
    <source>
        <dbReference type="Proteomes" id="UP000663861"/>
    </source>
</evidence>
<evidence type="ECO:0000256" key="1">
    <source>
        <dbReference type="SAM" id="MobiDB-lite"/>
    </source>
</evidence>
<proteinExistence type="predicted"/>
<dbReference type="CDD" id="cd23455">
    <property type="entry name" value="beta-trefoil_Ricin_RSA"/>
    <property type="match status" value="1"/>
</dbReference>
<organism evidence="3 4">
    <name type="scientific">Rhizoctonia solani</name>
    <dbReference type="NCBI Taxonomy" id="456999"/>
    <lineage>
        <taxon>Eukaryota</taxon>
        <taxon>Fungi</taxon>
        <taxon>Dikarya</taxon>
        <taxon>Basidiomycota</taxon>
        <taxon>Agaricomycotina</taxon>
        <taxon>Agaricomycetes</taxon>
        <taxon>Cantharellales</taxon>
        <taxon>Ceratobasidiaceae</taxon>
        <taxon>Rhizoctonia</taxon>
    </lineage>
</organism>
<dbReference type="Pfam" id="PF14200">
    <property type="entry name" value="RicinB_lectin_2"/>
    <property type="match status" value="2"/>
</dbReference>
<dbReference type="Proteomes" id="UP000663861">
    <property type="component" value="Unassembled WGS sequence"/>
</dbReference>
<dbReference type="EMBL" id="CAJMWY010004169">
    <property type="protein sequence ID" value="CAE6522084.1"/>
    <property type="molecule type" value="Genomic_DNA"/>
</dbReference>
<dbReference type="CDD" id="cd00161">
    <property type="entry name" value="beta-trefoil_Ricin-like"/>
    <property type="match status" value="1"/>
</dbReference>
<feature type="region of interest" description="Disordered" evidence="1">
    <location>
        <begin position="121"/>
        <end position="165"/>
    </location>
</feature>